<feature type="transmembrane region" description="Helical" evidence="1">
    <location>
        <begin position="238"/>
        <end position="259"/>
    </location>
</feature>
<keyword evidence="1" id="KW-0812">Transmembrane</keyword>
<feature type="transmembrane region" description="Helical" evidence="1">
    <location>
        <begin position="41"/>
        <end position="62"/>
    </location>
</feature>
<dbReference type="EMBL" id="CP099582">
    <property type="protein sequence ID" value="USS40241.1"/>
    <property type="molecule type" value="Genomic_DNA"/>
</dbReference>
<name>A0A9E7SNB7_THEAG</name>
<keyword evidence="1" id="KW-0472">Membrane</keyword>
<dbReference type="KEGG" id="tagg:NF865_07885"/>
<reference evidence="2" key="2">
    <citation type="submission" date="2022-06" db="EMBL/GenBank/DDBJ databases">
        <authorList>
            <person name="Park Y.-J."/>
        </authorList>
    </citation>
    <scope>NUCLEOTIDE SEQUENCE</scope>
    <source>
        <strain evidence="2">TY</strain>
    </source>
</reference>
<feature type="transmembrane region" description="Helical" evidence="1">
    <location>
        <begin position="97"/>
        <end position="115"/>
    </location>
</feature>
<feature type="transmembrane region" description="Helical" evidence="1">
    <location>
        <begin position="121"/>
        <end position="147"/>
    </location>
</feature>
<keyword evidence="1" id="KW-1133">Transmembrane helix</keyword>
<feature type="transmembrane region" description="Helical" evidence="1">
    <location>
        <begin position="7"/>
        <end position="29"/>
    </location>
</feature>
<feature type="transmembrane region" description="Helical" evidence="1">
    <location>
        <begin position="168"/>
        <end position="190"/>
    </location>
</feature>
<organism evidence="2 3">
    <name type="scientific">Thermococcus aggregans</name>
    <dbReference type="NCBI Taxonomy" id="110163"/>
    <lineage>
        <taxon>Archaea</taxon>
        <taxon>Methanobacteriati</taxon>
        <taxon>Methanobacteriota</taxon>
        <taxon>Thermococci</taxon>
        <taxon>Thermococcales</taxon>
        <taxon>Thermococcaceae</taxon>
        <taxon>Thermococcus</taxon>
    </lineage>
</organism>
<evidence type="ECO:0000313" key="2">
    <source>
        <dbReference type="EMBL" id="USS40241.1"/>
    </source>
</evidence>
<evidence type="ECO:0000256" key="1">
    <source>
        <dbReference type="SAM" id="Phobius"/>
    </source>
</evidence>
<proteinExistence type="predicted"/>
<keyword evidence="3" id="KW-1185">Reference proteome</keyword>
<protein>
    <submittedName>
        <fullName evidence="2">Uncharacterized protein</fullName>
    </submittedName>
</protein>
<evidence type="ECO:0000313" key="3">
    <source>
        <dbReference type="Proteomes" id="UP001055732"/>
    </source>
</evidence>
<gene>
    <name evidence="2" type="ORF">NF865_07885</name>
</gene>
<dbReference type="AlphaFoldDB" id="A0A9E7SNB7"/>
<sequence>MKSGKRLVIEAVIVPLVAWVVIWMFLYVHPTSSIRRENFNASWLITAVVSLFLALAFIVLILKRRLRKAGHTDFKFKELPKVLERTNPENIKDLTSGIFRVVLIWGAFSSAVLINGTEKGITLAIGFALVFITVGLLLIVSMVILLMDVPSMLYESLTGKRLSPIFKEILLISLVSGGFLVLLGFVLSHPGASEIRVFHSLLKFYVNRDLYKNLLLLSALNALYGITGIFILPRRGKVGLLVLLMIALALIPLVIKIFIRLHSL</sequence>
<accession>A0A9E7SNB7</accession>
<dbReference type="Proteomes" id="UP001055732">
    <property type="component" value="Chromosome"/>
</dbReference>
<feature type="transmembrane region" description="Helical" evidence="1">
    <location>
        <begin position="210"/>
        <end position="231"/>
    </location>
</feature>
<reference evidence="2" key="1">
    <citation type="journal article" date="1998" name="Int. J. Syst. Bacteriol. 48 Pt">
        <title>Thermococcus guaymasensis sp. nov. and Thermococcus aggregans sp. nov., two novel thermophilic archaea isolated from the Guaymas Basin hydrothermal vent site.</title>
        <authorList>
            <person name="Canganella F."/>
            <person name="Jones W.J."/>
            <person name="Gambacorta A."/>
            <person name="Antranikian G."/>
        </authorList>
    </citation>
    <scope>NUCLEOTIDE SEQUENCE</scope>
    <source>
        <strain evidence="2">TY</strain>
    </source>
</reference>
<dbReference type="RefSeq" id="WP_253304198.1">
    <property type="nucleotide sequence ID" value="NZ_CP099582.1"/>
</dbReference>